<gene>
    <name evidence="2" type="ORF">TELCIR_21612</name>
</gene>
<sequence length="115" mass="13090">MEVKEMEECRYQARKDCTDVNRVLLDLNPEHTYNFLLAALQMGLIDLKHWFLLTNMMEAVFTFDAIYTFANTFTDVSAAMMVSGPSGRRASETAPNQSLTNQPKYGQRAPVQYIG</sequence>
<name>A0A2G9TG97_TELCI</name>
<feature type="region of interest" description="Disordered" evidence="1">
    <location>
        <begin position="84"/>
        <end position="115"/>
    </location>
</feature>
<dbReference type="OrthoDB" id="5984008at2759"/>
<proteinExistence type="predicted"/>
<keyword evidence="3" id="KW-1185">Reference proteome</keyword>
<accession>A0A2G9TG97</accession>
<evidence type="ECO:0000256" key="1">
    <source>
        <dbReference type="SAM" id="MobiDB-lite"/>
    </source>
</evidence>
<protein>
    <submittedName>
        <fullName evidence="2">Uncharacterized protein</fullName>
    </submittedName>
</protein>
<evidence type="ECO:0000313" key="2">
    <source>
        <dbReference type="EMBL" id="PIO56987.1"/>
    </source>
</evidence>
<evidence type="ECO:0000313" key="3">
    <source>
        <dbReference type="Proteomes" id="UP000230423"/>
    </source>
</evidence>
<dbReference type="Proteomes" id="UP000230423">
    <property type="component" value="Unassembled WGS sequence"/>
</dbReference>
<dbReference type="AlphaFoldDB" id="A0A2G9TG97"/>
<feature type="compositionally biased region" description="Polar residues" evidence="1">
    <location>
        <begin position="93"/>
        <end position="104"/>
    </location>
</feature>
<reference evidence="2 3" key="1">
    <citation type="submission" date="2015-09" db="EMBL/GenBank/DDBJ databases">
        <title>Draft genome of the parasitic nematode Teladorsagia circumcincta isolate WARC Sus (inbred).</title>
        <authorList>
            <person name="Mitreva M."/>
        </authorList>
    </citation>
    <scope>NUCLEOTIDE SEQUENCE [LARGE SCALE GENOMIC DNA]</scope>
    <source>
        <strain evidence="2 3">S</strain>
    </source>
</reference>
<dbReference type="EMBL" id="KZ368491">
    <property type="protein sequence ID" value="PIO56987.1"/>
    <property type="molecule type" value="Genomic_DNA"/>
</dbReference>
<dbReference type="Gene3D" id="3.40.50.2300">
    <property type="match status" value="1"/>
</dbReference>
<organism evidence="2 3">
    <name type="scientific">Teladorsagia circumcincta</name>
    <name type="common">Brown stomach worm</name>
    <name type="synonym">Ostertagia circumcincta</name>
    <dbReference type="NCBI Taxonomy" id="45464"/>
    <lineage>
        <taxon>Eukaryota</taxon>
        <taxon>Metazoa</taxon>
        <taxon>Ecdysozoa</taxon>
        <taxon>Nematoda</taxon>
        <taxon>Chromadorea</taxon>
        <taxon>Rhabditida</taxon>
        <taxon>Rhabditina</taxon>
        <taxon>Rhabditomorpha</taxon>
        <taxon>Strongyloidea</taxon>
        <taxon>Trichostrongylidae</taxon>
        <taxon>Teladorsagia</taxon>
    </lineage>
</organism>